<reference evidence="1" key="1">
    <citation type="submission" date="2009-01" db="EMBL/GenBank/DDBJ databases">
        <authorList>
            <person name="Qin X."/>
            <person name="Bachman B."/>
            <person name="Battles P."/>
            <person name="Bell A."/>
            <person name="Bess C."/>
            <person name="Bickham C."/>
            <person name="Chaboub L."/>
            <person name="Chen D."/>
            <person name="Coyle M."/>
            <person name="Deiros D.R."/>
            <person name="Dinh H."/>
            <person name="Forbes L."/>
            <person name="Fowler G."/>
            <person name="Francisco L."/>
            <person name="Fu Q."/>
            <person name="Gubbala S."/>
            <person name="Hale W."/>
            <person name="Han Y."/>
            <person name="Hemphill L."/>
            <person name="Highlander S.K."/>
            <person name="Hirani K."/>
            <person name="Hogues M."/>
            <person name="Jackson L."/>
            <person name="Jakkamsetti A."/>
            <person name="Javaid M."/>
            <person name="Jiang H."/>
            <person name="Korchina V."/>
            <person name="Kovar C."/>
            <person name="Lara F."/>
            <person name="Lee S."/>
            <person name="Mata R."/>
            <person name="Mathew T."/>
            <person name="Moen C."/>
            <person name="Morales K."/>
            <person name="Munidasa M."/>
            <person name="Nazareth L."/>
            <person name="Ngo R."/>
            <person name="Nguyen L."/>
            <person name="Okwuonu G."/>
            <person name="Ongeri F."/>
            <person name="Patil S."/>
            <person name="Petrosino J."/>
            <person name="Pham C."/>
            <person name="Pham P."/>
            <person name="Pu L.-L."/>
            <person name="Puazo M."/>
            <person name="Raj R."/>
            <person name="Reid J."/>
            <person name="Rouhana J."/>
            <person name="Saada N."/>
            <person name="Shang Y."/>
            <person name="Simmons D."/>
            <person name="Thornton R."/>
            <person name="Warren J."/>
            <person name="Weissenberger G."/>
            <person name="Zhang J."/>
            <person name="Zhang L."/>
            <person name="Zhou C."/>
            <person name="Zhu D."/>
            <person name="Muzny D."/>
            <person name="Worley K."/>
            <person name="Gibbs R."/>
        </authorList>
    </citation>
    <scope>NUCLEOTIDE SEQUENCE [LARGE SCALE GENOMIC DNA]</scope>
    <source>
        <strain evidence="1">DSM 44291</strain>
    </source>
</reference>
<dbReference type="eggNOG" id="ENOG503497V">
    <property type="taxonomic scope" value="Bacteria"/>
</dbReference>
<dbReference type="STRING" id="525263.HMPREF0298_1244"/>
<protein>
    <submittedName>
        <fullName evidence="1">Uncharacterized protein</fullName>
    </submittedName>
</protein>
<dbReference type="Proteomes" id="UP000006196">
    <property type="component" value="Unassembled WGS sequence"/>
</dbReference>
<evidence type="ECO:0000313" key="2">
    <source>
        <dbReference type="Proteomes" id="UP000006196"/>
    </source>
</evidence>
<dbReference type="EMBL" id="ACHJ01000110">
    <property type="protein sequence ID" value="EEI16919.1"/>
    <property type="molecule type" value="Genomic_DNA"/>
</dbReference>
<dbReference type="AlphaFoldDB" id="C0XS24"/>
<dbReference type="RefSeq" id="WP_006839970.1">
    <property type="nucleotide sequence ID" value="NZ_GG667192.1"/>
</dbReference>
<accession>C0XS24</accession>
<keyword evidence="2" id="KW-1185">Reference proteome</keyword>
<comment type="caution">
    <text evidence="1">The sequence shown here is derived from an EMBL/GenBank/DDBJ whole genome shotgun (WGS) entry which is preliminary data.</text>
</comment>
<dbReference type="OrthoDB" id="4424197at2"/>
<organism evidence="1 2">
    <name type="scientific">Corynebacterium lipophiloflavum (strain ATCC 700352 / DSM 44291 / CCUG 37336 / JCM 10383 / DMMZ 1944)</name>
    <dbReference type="NCBI Taxonomy" id="525263"/>
    <lineage>
        <taxon>Bacteria</taxon>
        <taxon>Bacillati</taxon>
        <taxon>Actinomycetota</taxon>
        <taxon>Actinomycetes</taxon>
        <taxon>Mycobacteriales</taxon>
        <taxon>Corynebacteriaceae</taxon>
        <taxon>Corynebacterium</taxon>
    </lineage>
</organism>
<sequence length="178" mass="18125">MRRAAIAALVVVALVAGLWTLGIVAPPAPTYQGDQLGMEQGETPEEYAARARASISDGGDAAWALVTFTGELSPAEAADAVKPARRVSAVVFQGAPPRAIPEPVAGQSRADVFVAEADRARAGGVAAGSAPQSVLVKDEPAVLRGIAADRRVFAVEALAPDARVGTFGISPVSPPSFD</sequence>
<dbReference type="HOGENOM" id="CLU_090941_1_0_11"/>
<name>C0XS24_CORLD</name>
<proteinExistence type="predicted"/>
<evidence type="ECO:0000313" key="1">
    <source>
        <dbReference type="EMBL" id="EEI16919.1"/>
    </source>
</evidence>
<gene>
    <name evidence="1" type="ORF">HMPREF0298_1244</name>
</gene>